<comment type="subcellular location">
    <subcellularLocation>
        <location evidence="1">Cell projection</location>
        <location evidence="1">Cilium</location>
    </subcellularLocation>
</comment>
<dbReference type="GO" id="GO:0008017">
    <property type="term" value="F:microtubule binding"/>
    <property type="evidence" value="ECO:0007669"/>
    <property type="project" value="TreeGrafter"/>
</dbReference>
<evidence type="ECO:0000256" key="4">
    <source>
        <dbReference type="ARBA" id="ARBA00023054"/>
    </source>
</evidence>
<dbReference type="OMA" id="ATEFHTQ"/>
<reference evidence="10" key="3">
    <citation type="submission" date="2016-03" db="UniProtKB">
        <authorList>
            <consortium name="EnsemblProtists"/>
        </authorList>
    </citation>
    <scope>IDENTIFICATION</scope>
</reference>
<feature type="coiled-coil region" evidence="7">
    <location>
        <begin position="35"/>
        <end position="112"/>
    </location>
</feature>
<dbReference type="STRING" id="905079.L1JTK8"/>
<feature type="region of interest" description="Disordered" evidence="8">
    <location>
        <begin position="1"/>
        <end position="21"/>
    </location>
</feature>
<organism evidence="9">
    <name type="scientific">Guillardia theta (strain CCMP2712)</name>
    <name type="common">Cryptophyte</name>
    <dbReference type="NCBI Taxonomy" id="905079"/>
    <lineage>
        <taxon>Eukaryota</taxon>
        <taxon>Cryptophyceae</taxon>
        <taxon>Pyrenomonadales</taxon>
        <taxon>Geminigeraceae</taxon>
        <taxon>Guillardia</taxon>
    </lineage>
</organism>
<evidence type="ECO:0000313" key="10">
    <source>
        <dbReference type="EnsemblProtists" id="EKX51535"/>
    </source>
</evidence>
<sequence length="424" mass="49569">MPKKGGKKEAGGGEEPNPFADVLAQPEKVLEFVTIKEKLDKSIKAQQDLQEENKKLKEELQLQQLEQRDLYTFLNKEIVTKSSTIAKLEAQVKDLETQLQSDQAVVEEKHNEEKELAKEITAKLAKEVGRYEKELSDLNVFIEKKHHIEKELENAQNDLAREKKKHEQVVAELERKTVQEKAALRREMELKIEEVKATFTKLTDNQLKSRTKQTMQENEKISAELVYQNKESQKILQKNIKFEEENRMLRRDLELHKQTEAELVKRNHAYMKTIKTLLGKVKTLEGARQENEKESKARVDDAEGKCREQVSGLQRDFEEVKRELEETKRELEAKTVELFRIETLQDELVEFLAKAANEIKEQYIETRGEDAWLEESSLPELAESGWRPEDALPPRLDELNLIERERVLRFLIQRVHEQQASGHE</sequence>
<dbReference type="EMBL" id="JH992975">
    <property type="protein sequence ID" value="EKX51535.1"/>
    <property type="molecule type" value="Genomic_DNA"/>
</dbReference>
<dbReference type="PANTHER" id="PTHR31954:SF1">
    <property type="entry name" value="CILIA- AND FLAGELLA-ASSOCIATED PROTEIN 157"/>
    <property type="match status" value="1"/>
</dbReference>
<keyword evidence="5" id="KW-0969">Cilium</keyword>
<keyword evidence="11" id="KW-1185">Reference proteome</keyword>
<dbReference type="GO" id="GO:0036064">
    <property type="term" value="C:ciliary basal body"/>
    <property type="evidence" value="ECO:0007669"/>
    <property type="project" value="TreeGrafter"/>
</dbReference>
<evidence type="ECO:0000256" key="7">
    <source>
        <dbReference type="SAM" id="Coils"/>
    </source>
</evidence>
<keyword evidence="6" id="KW-0966">Cell projection</keyword>
<dbReference type="AlphaFoldDB" id="L1JTK8"/>
<dbReference type="OrthoDB" id="539851at2759"/>
<proteinExistence type="inferred from homology"/>
<reference evidence="11" key="2">
    <citation type="submission" date="2012-11" db="EMBL/GenBank/DDBJ databases">
        <authorList>
            <person name="Kuo A."/>
            <person name="Curtis B.A."/>
            <person name="Tanifuji G."/>
            <person name="Burki F."/>
            <person name="Gruber A."/>
            <person name="Irimia M."/>
            <person name="Maruyama S."/>
            <person name="Arias M.C."/>
            <person name="Ball S.G."/>
            <person name="Gile G.H."/>
            <person name="Hirakawa Y."/>
            <person name="Hopkins J.F."/>
            <person name="Rensing S.A."/>
            <person name="Schmutz J."/>
            <person name="Symeonidi A."/>
            <person name="Elias M."/>
            <person name="Eveleigh R.J."/>
            <person name="Herman E.K."/>
            <person name="Klute M.J."/>
            <person name="Nakayama T."/>
            <person name="Obornik M."/>
            <person name="Reyes-Prieto A."/>
            <person name="Armbrust E.V."/>
            <person name="Aves S.J."/>
            <person name="Beiko R.G."/>
            <person name="Coutinho P."/>
            <person name="Dacks J.B."/>
            <person name="Durnford D.G."/>
            <person name="Fast N.M."/>
            <person name="Green B.R."/>
            <person name="Grisdale C."/>
            <person name="Hempe F."/>
            <person name="Henrissat B."/>
            <person name="Hoppner M.P."/>
            <person name="Ishida K.-I."/>
            <person name="Kim E."/>
            <person name="Koreny L."/>
            <person name="Kroth P.G."/>
            <person name="Liu Y."/>
            <person name="Malik S.-B."/>
            <person name="Maier U.G."/>
            <person name="McRose D."/>
            <person name="Mock T."/>
            <person name="Neilson J.A."/>
            <person name="Onodera N.T."/>
            <person name="Poole A.M."/>
            <person name="Pritham E.J."/>
            <person name="Richards T.A."/>
            <person name="Rocap G."/>
            <person name="Roy S.W."/>
            <person name="Sarai C."/>
            <person name="Schaack S."/>
            <person name="Shirato S."/>
            <person name="Slamovits C.H."/>
            <person name="Spencer D.F."/>
            <person name="Suzuki S."/>
            <person name="Worden A.Z."/>
            <person name="Zauner S."/>
            <person name="Barry K."/>
            <person name="Bell C."/>
            <person name="Bharti A.K."/>
            <person name="Crow J.A."/>
            <person name="Grimwood J."/>
            <person name="Kramer R."/>
            <person name="Lindquist E."/>
            <person name="Lucas S."/>
            <person name="Salamov A."/>
            <person name="McFadden G.I."/>
            <person name="Lane C.E."/>
            <person name="Keeling P.J."/>
            <person name="Gray M.W."/>
            <person name="Grigoriev I.V."/>
            <person name="Archibald J.M."/>
        </authorList>
    </citation>
    <scope>NUCLEOTIDE SEQUENCE</scope>
    <source>
        <strain evidence="11">CCMP2712</strain>
    </source>
</reference>
<dbReference type="KEGG" id="gtt:GUITHDRAFT_134447"/>
<dbReference type="Proteomes" id="UP000011087">
    <property type="component" value="Unassembled WGS sequence"/>
</dbReference>
<evidence type="ECO:0000256" key="1">
    <source>
        <dbReference type="ARBA" id="ARBA00004138"/>
    </source>
</evidence>
<feature type="coiled-coil region" evidence="7">
    <location>
        <begin position="138"/>
        <end position="205"/>
    </location>
</feature>
<feature type="coiled-coil region" evidence="7">
    <location>
        <begin position="239"/>
        <end position="361"/>
    </location>
</feature>
<dbReference type="HOGENOM" id="CLU_648035_0_0_1"/>
<dbReference type="GeneID" id="17308189"/>
<evidence type="ECO:0000256" key="5">
    <source>
        <dbReference type="ARBA" id="ARBA00023069"/>
    </source>
</evidence>
<dbReference type="EnsemblProtists" id="EKX51535">
    <property type="protein sequence ID" value="EKX51535"/>
    <property type="gene ID" value="GUITHDRAFT_134447"/>
</dbReference>
<protein>
    <recommendedName>
        <fullName evidence="3">Cilia- and flagella-associated protein 157</fullName>
    </recommendedName>
</protein>
<dbReference type="PaxDb" id="55529-EKX51535"/>
<evidence type="ECO:0000256" key="8">
    <source>
        <dbReference type="SAM" id="MobiDB-lite"/>
    </source>
</evidence>
<evidence type="ECO:0000256" key="6">
    <source>
        <dbReference type="ARBA" id="ARBA00023273"/>
    </source>
</evidence>
<reference evidence="9 11" key="1">
    <citation type="journal article" date="2012" name="Nature">
        <title>Algal genomes reveal evolutionary mosaicism and the fate of nucleomorphs.</title>
        <authorList>
            <consortium name="DOE Joint Genome Institute"/>
            <person name="Curtis B.A."/>
            <person name="Tanifuji G."/>
            <person name="Burki F."/>
            <person name="Gruber A."/>
            <person name="Irimia M."/>
            <person name="Maruyama S."/>
            <person name="Arias M.C."/>
            <person name="Ball S.G."/>
            <person name="Gile G.H."/>
            <person name="Hirakawa Y."/>
            <person name="Hopkins J.F."/>
            <person name="Kuo A."/>
            <person name="Rensing S.A."/>
            <person name="Schmutz J."/>
            <person name="Symeonidi A."/>
            <person name="Elias M."/>
            <person name="Eveleigh R.J."/>
            <person name="Herman E.K."/>
            <person name="Klute M.J."/>
            <person name="Nakayama T."/>
            <person name="Obornik M."/>
            <person name="Reyes-Prieto A."/>
            <person name="Armbrust E.V."/>
            <person name="Aves S.J."/>
            <person name="Beiko R.G."/>
            <person name="Coutinho P."/>
            <person name="Dacks J.B."/>
            <person name="Durnford D.G."/>
            <person name="Fast N.M."/>
            <person name="Green B.R."/>
            <person name="Grisdale C.J."/>
            <person name="Hempel F."/>
            <person name="Henrissat B."/>
            <person name="Hoppner M.P."/>
            <person name="Ishida K."/>
            <person name="Kim E."/>
            <person name="Koreny L."/>
            <person name="Kroth P.G."/>
            <person name="Liu Y."/>
            <person name="Malik S.B."/>
            <person name="Maier U.G."/>
            <person name="McRose D."/>
            <person name="Mock T."/>
            <person name="Neilson J.A."/>
            <person name="Onodera N.T."/>
            <person name="Poole A.M."/>
            <person name="Pritham E.J."/>
            <person name="Richards T.A."/>
            <person name="Rocap G."/>
            <person name="Roy S.W."/>
            <person name="Sarai C."/>
            <person name="Schaack S."/>
            <person name="Shirato S."/>
            <person name="Slamovits C.H."/>
            <person name="Spencer D.F."/>
            <person name="Suzuki S."/>
            <person name="Worden A.Z."/>
            <person name="Zauner S."/>
            <person name="Barry K."/>
            <person name="Bell C."/>
            <person name="Bharti A.K."/>
            <person name="Crow J.A."/>
            <person name="Grimwood J."/>
            <person name="Kramer R."/>
            <person name="Lindquist E."/>
            <person name="Lucas S."/>
            <person name="Salamov A."/>
            <person name="McFadden G.I."/>
            <person name="Lane C.E."/>
            <person name="Keeling P.J."/>
            <person name="Gray M.W."/>
            <person name="Grigoriev I.V."/>
            <person name="Archibald J.M."/>
        </authorList>
    </citation>
    <scope>NUCLEOTIDE SEQUENCE</scope>
    <source>
        <strain evidence="9 11">CCMP2712</strain>
    </source>
</reference>
<evidence type="ECO:0000256" key="3">
    <source>
        <dbReference type="ARBA" id="ARBA00014087"/>
    </source>
</evidence>
<evidence type="ECO:0000313" key="11">
    <source>
        <dbReference type="Proteomes" id="UP000011087"/>
    </source>
</evidence>
<name>L1JTK8_GUITC</name>
<evidence type="ECO:0000313" key="9">
    <source>
        <dbReference type="EMBL" id="EKX51535.1"/>
    </source>
</evidence>
<gene>
    <name evidence="9" type="ORF">GUITHDRAFT_134447</name>
</gene>
<keyword evidence="4 7" id="KW-0175">Coiled coil</keyword>
<dbReference type="InterPro" id="IPR038844">
    <property type="entry name" value="CFAP157"/>
</dbReference>
<accession>L1JTK8</accession>
<evidence type="ECO:0000256" key="2">
    <source>
        <dbReference type="ARBA" id="ARBA00010841"/>
    </source>
</evidence>
<dbReference type="RefSeq" id="XP_005838515.1">
    <property type="nucleotide sequence ID" value="XM_005838458.1"/>
</dbReference>
<comment type="similarity">
    <text evidence="2">Belongs to the CFAP157 family.</text>
</comment>
<dbReference type="PANTHER" id="PTHR31954">
    <property type="entry name" value="CILIA- AND FLAGELLA-ASSOCIATED PROTEIN 157"/>
    <property type="match status" value="1"/>
</dbReference>